<dbReference type="InterPro" id="IPR036813">
    <property type="entry name" value="Tachylectin2_sf"/>
</dbReference>
<dbReference type="SUPFAM" id="SSF50934">
    <property type="entry name" value="Tachylectin-2"/>
    <property type="match status" value="1"/>
</dbReference>
<accession>A0A0F0GQA8</accession>
<feature type="domain" description="PLL-like beta propeller" evidence="3">
    <location>
        <begin position="337"/>
        <end position="457"/>
    </location>
</feature>
<evidence type="ECO:0000259" key="3">
    <source>
        <dbReference type="Pfam" id="PF26607"/>
    </source>
</evidence>
<protein>
    <submittedName>
        <fullName evidence="4">Uncharacterized protein</fullName>
    </submittedName>
</protein>
<evidence type="ECO:0000256" key="1">
    <source>
        <dbReference type="SAM" id="SignalP"/>
    </source>
</evidence>
<name>A0A0F0GQA8_LENAE</name>
<gene>
    <name evidence="4" type="ORF">UK23_28265</name>
</gene>
<evidence type="ECO:0000313" key="5">
    <source>
        <dbReference type="Proteomes" id="UP000033393"/>
    </source>
</evidence>
<dbReference type="Pfam" id="PF26607">
    <property type="entry name" value="DUF8189"/>
    <property type="match status" value="1"/>
</dbReference>
<dbReference type="Gene3D" id="2.115.10.10">
    <property type="entry name" value="Tachylectin 2"/>
    <property type="match status" value="1"/>
</dbReference>
<evidence type="ECO:0000313" key="4">
    <source>
        <dbReference type="EMBL" id="KJK44781.1"/>
    </source>
</evidence>
<dbReference type="Pfam" id="PF14517">
    <property type="entry name" value="Tachylectin"/>
    <property type="match status" value="1"/>
</dbReference>
<proteinExistence type="predicted"/>
<feature type="domain" description="Tachylectin 2" evidence="2">
    <location>
        <begin position="45"/>
        <end position="257"/>
    </location>
</feature>
<dbReference type="InterPro" id="IPR023294">
    <property type="entry name" value="Tachylectin2"/>
</dbReference>
<dbReference type="SUPFAM" id="SSF89372">
    <property type="entry name" value="Fucose-specific lectin"/>
    <property type="match status" value="1"/>
</dbReference>
<comment type="caution">
    <text evidence="4">The sequence shown here is derived from an EMBL/GenBank/DDBJ whole genome shotgun (WGS) entry which is preliminary data.</text>
</comment>
<organism evidence="4 5">
    <name type="scientific">Lentzea aerocolonigenes</name>
    <name type="common">Lechevalieria aerocolonigenes</name>
    <name type="synonym">Saccharothrix aerocolonigenes</name>
    <dbReference type="NCBI Taxonomy" id="68170"/>
    <lineage>
        <taxon>Bacteria</taxon>
        <taxon>Bacillati</taxon>
        <taxon>Actinomycetota</taxon>
        <taxon>Actinomycetes</taxon>
        <taxon>Pseudonocardiales</taxon>
        <taxon>Pseudonocardiaceae</taxon>
        <taxon>Lentzea</taxon>
    </lineage>
</organism>
<feature type="chain" id="PRO_5002441139" evidence="1">
    <location>
        <begin position="22"/>
        <end position="629"/>
    </location>
</feature>
<dbReference type="Proteomes" id="UP000033393">
    <property type="component" value="Unassembled WGS sequence"/>
</dbReference>
<sequence>MAVTAVAASLITPLAATPASADPALQCQTAAQIFVRKGDTGLDLKAHEEPEIGNPVWAPNRGIGFAWEGQMRTGPGGRVYTITPGGEIHKFRWNGNGWDNGGVRDVIATGWNGWGDAFARNRMMIDARGDFYGFPSDKALHWWRFDESSRKWTERIIDTGWGDRFDMIFSDGPGGIFARTTDGKLYRYQYDAESQRFVEYGRLVGGSGWGQFTDVASVGGGIFYALNGSNGQVKWYRYLGEGNWATDAGKNVGLGWPADWLIEGAPDACQILNYTPTPPIPALSPNATAPVAAYQGDDNLLNYFFVNSSGRLTQGRQRHTGDLLLVDHQDLTGYDKFTGEVGVGVYGDGKLEIQANGYEDASVRGRGQTAKNSASWTAAFDELGGRFVSAPVIVKDRDNLLVSFAVDSSGALWYRQQLVLWGAPVAGKFGAWRSLGGSGLTADFSVLRNGDSIDVIGRYTDGSARVSRFNGTSLEAARSTGASDVVGRPAAVVHADGKVQVVVRRSDNKIYTQREPFAGWQPVGSLVAAGSPAAVLTASGSLELSVRDTSGLVNTTGQSNPALPFRAWQVQDFTEAGTDTTMINLRGGDILLTWRDPMGEIYAYRGSFGSASARSAATGLVYTGGKTTS</sequence>
<keyword evidence="5" id="KW-1185">Reference proteome</keyword>
<reference evidence="4 5" key="1">
    <citation type="submission" date="2015-02" db="EMBL/GenBank/DDBJ databases">
        <authorList>
            <person name="Ju K.-S."/>
            <person name="Doroghazi J.R."/>
            <person name="Metcalf W."/>
        </authorList>
    </citation>
    <scope>NUCLEOTIDE SEQUENCE [LARGE SCALE GENOMIC DNA]</scope>
    <source>
        <strain evidence="4 5">NRRL B-16140</strain>
    </source>
</reference>
<feature type="signal peptide" evidence="1">
    <location>
        <begin position="1"/>
        <end position="21"/>
    </location>
</feature>
<dbReference type="InterPro" id="IPR058502">
    <property type="entry name" value="PLL-like_beta-prop"/>
</dbReference>
<evidence type="ECO:0000259" key="2">
    <source>
        <dbReference type="Pfam" id="PF14517"/>
    </source>
</evidence>
<keyword evidence="1" id="KW-0732">Signal</keyword>
<dbReference type="PATRIC" id="fig|68170.10.peg.7219"/>
<dbReference type="AlphaFoldDB" id="A0A0F0GQA8"/>
<dbReference type="EMBL" id="JYJG01000235">
    <property type="protein sequence ID" value="KJK44781.1"/>
    <property type="molecule type" value="Genomic_DNA"/>
</dbReference>